<dbReference type="Gene3D" id="3.90.470.20">
    <property type="entry name" value="4'-phosphopantetheinyl transferase domain"/>
    <property type="match status" value="1"/>
</dbReference>
<dbReference type="RefSeq" id="WP_348028899.1">
    <property type="nucleotide sequence ID" value="NZ_CP129113.1"/>
</dbReference>
<evidence type="ECO:0000256" key="4">
    <source>
        <dbReference type="ARBA" id="ARBA00022832"/>
    </source>
</evidence>
<comment type="function">
    <text evidence="8">Transfers the 4'-phosphopantetheine moiety from coenzyme A to a Ser of acyl-carrier-protein.</text>
</comment>
<comment type="subcellular location">
    <subcellularLocation>
        <location evidence="8">Cytoplasm</location>
    </subcellularLocation>
</comment>
<feature type="binding site" evidence="8">
    <location>
        <position position="58"/>
    </location>
    <ligand>
        <name>Mg(2+)</name>
        <dbReference type="ChEBI" id="CHEBI:18420"/>
    </ligand>
</feature>
<comment type="cofactor">
    <cofactor evidence="8">
        <name>Mg(2+)</name>
        <dbReference type="ChEBI" id="CHEBI:18420"/>
    </cofactor>
</comment>
<dbReference type="InterPro" id="IPR004568">
    <property type="entry name" value="Ppantetheine-prot_Trfase_dom"/>
</dbReference>
<keyword evidence="4 8" id="KW-0276">Fatty acid metabolism</keyword>
<evidence type="ECO:0000256" key="2">
    <source>
        <dbReference type="ARBA" id="ARBA00022679"/>
    </source>
</evidence>
<dbReference type="SUPFAM" id="SSF56214">
    <property type="entry name" value="4'-phosphopantetheinyl transferase"/>
    <property type="match status" value="1"/>
</dbReference>
<dbReference type="NCBIfam" id="TIGR00556">
    <property type="entry name" value="pantethn_trn"/>
    <property type="match status" value="1"/>
</dbReference>
<evidence type="ECO:0000313" key="10">
    <source>
        <dbReference type="EMBL" id="WLV25147.1"/>
    </source>
</evidence>
<keyword evidence="7 8" id="KW-0275">Fatty acid biosynthesis</keyword>
<organism evidence="10 11">
    <name type="scientific">Aciduricibacillus chroicocephali</name>
    <dbReference type="NCBI Taxonomy" id="3054939"/>
    <lineage>
        <taxon>Bacteria</taxon>
        <taxon>Bacillati</taxon>
        <taxon>Bacillota</taxon>
        <taxon>Bacilli</taxon>
        <taxon>Bacillales</taxon>
        <taxon>Bacillaceae</taxon>
        <taxon>Aciduricibacillus</taxon>
    </lineage>
</organism>
<accession>A0ABY9KZQ9</accession>
<evidence type="ECO:0000256" key="8">
    <source>
        <dbReference type="HAMAP-Rule" id="MF_00101"/>
    </source>
</evidence>
<keyword evidence="6 8" id="KW-0443">Lipid metabolism</keyword>
<evidence type="ECO:0000256" key="7">
    <source>
        <dbReference type="ARBA" id="ARBA00023160"/>
    </source>
</evidence>
<dbReference type="InterPro" id="IPR002582">
    <property type="entry name" value="ACPS"/>
</dbReference>
<keyword evidence="2 8" id="KW-0808">Transferase</keyword>
<feature type="domain" description="4'-phosphopantetheinyl transferase" evidence="9">
    <location>
        <begin position="4"/>
        <end position="112"/>
    </location>
</feature>
<keyword evidence="1 8" id="KW-0444">Lipid biosynthesis</keyword>
<name>A0ABY9KZQ9_9BACI</name>
<reference evidence="10" key="1">
    <citation type="submission" date="2023-06" db="EMBL/GenBank/DDBJ databases">
        <title>A Treasure from Seagulls: Isolation and Description of Aciduricobacillus qingdaonensis gen. nov., sp. nov., a Rare Obligately Uric Acid-utilizing Member in the Family Bacillaceae.</title>
        <authorList>
            <person name="Liu W."/>
            <person name="Wang B."/>
        </authorList>
    </citation>
    <scope>NUCLEOTIDE SEQUENCE</scope>
    <source>
        <strain evidence="10">44XB</strain>
    </source>
</reference>
<evidence type="ECO:0000256" key="3">
    <source>
        <dbReference type="ARBA" id="ARBA00022723"/>
    </source>
</evidence>
<keyword evidence="11" id="KW-1185">Reference proteome</keyword>
<evidence type="ECO:0000313" key="11">
    <source>
        <dbReference type="Proteomes" id="UP001180087"/>
    </source>
</evidence>
<dbReference type="Pfam" id="PF01648">
    <property type="entry name" value="ACPS"/>
    <property type="match status" value="1"/>
</dbReference>
<feature type="binding site" evidence="8">
    <location>
        <position position="8"/>
    </location>
    <ligand>
        <name>Mg(2+)</name>
        <dbReference type="ChEBI" id="CHEBI:18420"/>
    </ligand>
</feature>
<keyword evidence="8" id="KW-0963">Cytoplasm</keyword>
<evidence type="ECO:0000259" key="9">
    <source>
        <dbReference type="Pfam" id="PF01648"/>
    </source>
</evidence>
<comment type="similarity">
    <text evidence="8">Belongs to the P-Pant transferase superfamily. AcpS family.</text>
</comment>
<dbReference type="HAMAP" id="MF_00101">
    <property type="entry name" value="AcpS"/>
    <property type="match status" value="1"/>
</dbReference>
<evidence type="ECO:0000256" key="1">
    <source>
        <dbReference type="ARBA" id="ARBA00022516"/>
    </source>
</evidence>
<dbReference type="InterPro" id="IPR037143">
    <property type="entry name" value="4-PPantetheinyl_Trfase_dom_sf"/>
</dbReference>
<proteinExistence type="inferred from homology"/>
<keyword evidence="5 8" id="KW-0460">Magnesium</keyword>
<keyword evidence="3 8" id="KW-0479">Metal-binding</keyword>
<dbReference type="Proteomes" id="UP001180087">
    <property type="component" value="Chromosome"/>
</dbReference>
<dbReference type="InterPro" id="IPR008278">
    <property type="entry name" value="4-PPantetheinyl_Trfase_dom"/>
</dbReference>
<dbReference type="EMBL" id="CP129113">
    <property type="protein sequence ID" value="WLV25147.1"/>
    <property type="molecule type" value="Genomic_DNA"/>
</dbReference>
<evidence type="ECO:0000256" key="5">
    <source>
        <dbReference type="ARBA" id="ARBA00022842"/>
    </source>
</evidence>
<protein>
    <recommendedName>
        <fullName evidence="8">Holo-[acyl-carrier-protein] synthase</fullName>
        <shortName evidence="8">Holo-ACP synthase</shortName>
        <ecNumber evidence="8">2.7.8.7</ecNumber>
    </recommendedName>
    <alternativeName>
        <fullName evidence="8">4'-phosphopantetheinyl transferase AcpS</fullName>
    </alternativeName>
</protein>
<dbReference type="GO" id="GO:0008897">
    <property type="term" value="F:holo-[acyl-carrier-protein] synthase activity"/>
    <property type="evidence" value="ECO:0007669"/>
    <property type="project" value="UniProtKB-EC"/>
</dbReference>
<dbReference type="NCBIfam" id="TIGR00516">
    <property type="entry name" value="acpS"/>
    <property type="match status" value="1"/>
</dbReference>
<evidence type="ECO:0000256" key="6">
    <source>
        <dbReference type="ARBA" id="ARBA00023098"/>
    </source>
</evidence>
<sequence length="120" mass="13443">MIKGIGMDLTEISRIERSISKSERLAERVLTAKELQLYREMEPKRRLEFLAGRFAAKEAFAKAAGTGIGKAVGFQDIEILPEDFGAPKIYAAGYERERIFVSITHTEHYAAAQVVIEEPV</sequence>
<gene>
    <name evidence="8 10" type="primary">acpS</name>
    <name evidence="10" type="ORF">QR721_02575</name>
</gene>
<comment type="catalytic activity">
    <reaction evidence="8">
        <text>apo-[ACP] + CoA = holo-[ACP] + adenosine 3',5'-bisphosphate + H(+)</text>
        <dbReference type="Rhea" id="RHEA:12068"/>
        <dbReference type="Rhea" id="RHEA-COMP:9685"/>
        <dbReference type="Rhea" id="RHEA-COMP:9690"/>
        <dbReference type="ChEBI" id="CHEBI:15378"/>
        <dbReference type="ChEBI" id="CHEBI:29999"/>
        <dbReference type="ChEBI" id="CHEBI:57287"/>
        <dbReference type="ChEBI" id="CHEBI:58343"/>
        <dbReference type="ChEBI" id="CHEBI:64479"/>
        <dbReference type="EC" id="2.7.8.7"/>
    </reaction>
</comment>
<dbReference type="EC" id="2.7.8.7" evidence="8"/>